<organism evidence="2 3">
    <name type="scientific">Asparagus officinalis</name>
    <name type="common">Garden asparagus</name>
    <dbReference type="NCBI Taxonomy" id="4686"/>
    <lineage>
        <taxon>Eukaryota</taxon>
        <taxon>Viridiplantae</taxon>
        <taxon>Streptophyta</taxon>
        <taxon>Embryophyta</taxon>
        <taxon>Tracheophyta</taxon>
        <taxon>Spermatophyta</taxon>
        <taxon>Magnoliopsida</taxon>
        <taxon>Liliopsida</taxon>
        <taxon>Asparagales</taxon>
        <taxon>Asparagaceae</taxon>
        <taxon>Asparagoideae</taxon>
        <taxon>Asparagus</taxon>
    </lineage>
</organism>
<evidence type="ECO:0000259" key="1">
    <source>
        <dbReference type="Pfam" id="PF03732"/>
    </source>
</evidence>
<protein>
    <recommendedName>
        <fullName evidence="1">Retrotransposon gag domain-containing protein</fullName>
    </recommendedName>
</protein>
<dbReference type="AlphaFoldDB" id="A0A5P1FCR0"/>
<dbReference type="EMBL" id="CM007383">
    <property type="protein sequence ID" value="ONK76185.1"/>
    <property type="molecule type" value="Genomic_DNA"/>
</dbReference>
<keyword evidence="3" id="KW-1185">Reference proteome</keyword>
<dbReference type="OMA" id="PNVKDWW"/>
<gene>
    <name evidence="2" type="ORF">A4U43_C03F24840</name>
</gene>
<sequence length="166" mass="19952">MAEGDNLARIDALEKQIEMIDSDEEEETVKTALHQGGKNSYQNLKIDFKVEIPVYDGSIDVERLDDWIERMETYFTLYSYSSKEKIVFAALKLSGHMLMWCKPYCKQEKKAVSWNKFKELLRKQFYPVGFLKEHWYKWYSLRQRVNQTIQEYTMEFSSKRWSSTLR</sequence>
<evidence type="ECO:0000313" key="2">
    <source>
        <dbReference type="EMBL" id="ONK76185.1"/>
    </source>
</evidence>
<accession>A0A5P1FCR0</accession>
<reference evidence="3" key="1">
    <citation type="journal article" date="2017" name="Nat. Commun.">
        <title>The asparagus genome sheds light on the origin and evolution of a young Y chromosome.</title>
        <authorList>
            <person name="Harkess A."/>
            <person name="Zhou J."/>
            <person name="Xu C."/>
            <person name="Bowers J.E."/>
            <person name="Van der Hulst R."/>
            <person name="Ayyampalayam S."/>
            <person name="Mercati F."/>
            <person name="Riccardi P."/>
            <person name="McKain M.R."/>
            <person name="Kakrana A."/>
            <person name="Tang H."/>
            <person name="Ray J."/>
            <person name="Groenendijk J."/>
            <person name="Arikit S."/>
            <person name="Mathioni S.M."/>
            <person name="Nakano M."/>
            <person name="Shan H."/>
            <person name="Telgmann-Rauber A."/>
            <person name="Kanno A."/>
            <person name="Yue Z."/>
            <person name="Chen H."/>
            <person name="Li W."/>
            <person name="Chen Y."/>
            <person name="Xu X."/>
            <person name="Zhang Y."/>
            <person name="Luo S."/>
            <person name="Chen H."/>
            <person name="Gao J."/>
            <person name="Mao Z."/>
            <person name="Pires J.C."/>
            <person name="Luo M."/>
            <person name="Kudrna D."/>
            <person name="Wing R.A."/>
            <person name="Meyers B.C."/>
            <person name="Yi K."/>
            <person name="Kong H."/>
            <person name="Lavrijsen P."/>
            <person name="Sunseri F."/>
            <person name="Falavigna A."/>
            <person name="Ye Y."/>
            <person name="Leebens-Mack J.H."/>
            <person name="Chen G."/>
        </authorList>
    </citation>
    <scope>NUCLEOTIDE SEQUENCE [LARGE SCALE GENOMIC DNA]</scope>
    <source>
        <strain evidence="3">cv. DH0086</strain>
    </source>
</reference>
<dbReference type="InterPro" id="IPR005162">
    <property type="entry name" value="Retrotrans_gag_dom"/>
</dbReference>
<proteinExistence type="predicted"/>
<name>A0A5P1FCR0_ASPOF</name>
<dbReference type="Proteomes" id="UP000243459">
    <property type="component" value="Chromosome 3"/>
</dbReference>
<feature type="domain" description="Retrotransposon gag" evidence="1">
    <location>
        <begin position="88"/>
        <end position="158"/>
    </location>
</feature>
<dbReference type="Pfam" id="PF03732">
    <property type="entry name" value="Retrotrans_gag"/>
    <property type="match status" value="1"/>
</dbReference>
<evidence type="ECO:0000313" key="3">
    <source>
        <dbReference type="Proteomes" id="UP000243459"/>
    </source>
</evidence>
<dbReference type="Gramene" id="ONK76185">
    <property type="protein sequence ID" value="ONK76185"/>
    <property type="gene ID" value="A4U43_C03F24840"/>
</dbReference>